<dbReference type="InterPro" id="IPR005850">
    <property type="entry name" value="GalP_Utransf_C"/>
</dbReference>
<dbReference type="RefSeq" id="WP_188822873.1">
    <property type="nucleotide sequence ID" value="NZ_BMLK01000029.1"/>
</dbReference>
<dbReference type="InterPro" id="IPR005849">
    <property type="entry name" value="GalP_Utransf_N"/>
</dbReference>
<dbReference type="GO" id="GO:0016779">
    <property type="term" value="F:nucleotidyltransferase activity"/>
    <property type="evidence" value="ECO:0007669"/>
    <property type="project" value="UniProtKB-KW"/>
</dbReference>
<evidence type="ECO:0000256" key="1">
    <source>
        <dbReference type="ARBA" id="ARBA00001947"/>
    </source>
</evidence>
<protein>
    <submittedName>
        <fullName evidence="10">Galactose-1-phosphate uridylyltransferase</fullName>
    </submittedName>
</protein>
<evidence type="ECO:0000256" key="4">
    <source>
        <dbReference type="ARBA" id="ARBA00022695"/>
    </source>
</evidence>
<dbReference type="PANTHER" id="PTHR42763:SF2">
    <property type="entry name" value="ADP-GLUCOSE PHOSPHORYLASE"/>
    <property type="match status" value="1"/>
</dbReference>
<keyword evidence="11" id="KW-1185">Reference proteome</keyword>
<accession>A0ABQ2JZT7</accession>
<evidence type="ECO:0000259" key="8">
    <source>
        <dbReference type="Pfam" id="PF01087"/>
    </source>
</evidence>
<comment type="cofactor">
    <cofactor evidence="1">
        <name>Zn(2+)</name>
        <dbReference type="ChEBI" id="CHEBI:29105"/>
    </cofactor>
</comment>
<dbReference type="Pfam" id="PF01087">
    <property type="entry name" value="GalP_UDP_transf"/>
    <property type="match status" value="1"/>
</dbReference>
<keyword evidence="6" id="KW-0862">Zinc</keyword>
<dbReference type="InterPro" id="IPR053177">
    <property type="entry name" value="ADP-glucose_phosphorylase"/>
</dbReference>
<dbReference type="Gene3D" id="3.30.428.10">
    <property type="entry name" value="HIT-like"/>
    <property type="match status" value="2"/>
</dbReference>
<evidence type="ECO:0000313" key="11">
    <source>
        <dbReference type="Proteomes" id="UP000605099"/>
    </source>
</evidence>
<feature type="domain" description="Galactose-1-phosphate uridyl transferase N-terminal" evidence="8">
    <location>
        <begin position="4"/>
        <end position="165"/>
    </location>
</feature>
<evidence type="ECO:0000256" key="3">
    <source>
        <dbReference type="ARBA" id="ARBA00022679"/>
    </source>
</evidence>
<dbReference type="Pfam" id="PF02744">
    <property type="entry name" value="GalP_UDP_tr_C"/>
    <property type="match status" value="1"/>
</dbReference>
<evidence type="ECO:0000256" key="7">
    <source>
        <dbReference type="ARBA" id="ARBA00023277"/>
    </source>
</evidence>
<reference evidence="11" key="1">
    <citation type="journal article" date="2019" name="Int. J. Syst. Evol. Microbiol.">
        <title>The Global Catalogue of Microorganisms (GCM) 10K type strain sequencing project: providing services to taxonomists for standard genome sequencing and annotation.</title>
        <authorList>
            <consortium name="The Broad Institute Genomics Platform"/>
            <consortium name="The Broad Institute Genome Sequencing Center for Infectious Disease"/>
            <person name="Wu L."/>
            <person name="Ma J."/>
        </authorList>
    </citation>
    <scope>NUCLEOTIDE SEQUENCE [LARGE SCALE GENOMIC DNA]</scope>
    <source>
        <strain evidence="11">CGMCC 1.6784</strain>
    </source>
</reference>
<evidence type="ECO:0000256" key="6">
    <source>
        <dbReference type="ARBA" id="ARBA00022833"/>
    </source>
</evidence>
<dbReference type="PIRSF" id="PIRSF000808">
    <property type="entry name" value="GalT"/>
    <property type="match status" value="1"/>
</dbReference>
<feature type="domain" description="Galactose-1-phosphate uridyl transferase C-terminal" evidence="9">
    <location>
        <begin position="183"/>
        <end position="260"/>
    </location>
</feature>
<gene>
    <name evidence="10" type="primary">galT</name>
    <name evidence="10" type="ORF">GCM10011349_41310</name>
</gene>
<dbReference type="PANTHER" id="PTHR42763">
    <property type="entry name" value="ADP-GLUCOSE PHOSPHORYLASE"/>
    <property type="match status" value="1"/>
</dbReference>
<dbReference type="EMBL" id="BMLK01000029">
    <property type="protein sequence ID" value="GGN60112.1"/>
    <property type="molecule type" value="Genomic_DNA"/>
</dbReference>
<sequence length="327" mass="35650">MNALRQDRTTGQWAVIAPGRGKRPSDLAASAGAVAPLPPKDPSCPFCPGNENMLPRIIEEAAREAVPGWATRVVPNKYPILQRSESVPADCLEAGYGEHEVVIISPSHYLDIPDLTGADMQALTDTWFRRFAALQALPGIEDVVLFCNRGSTAGASLAHAHSQVIGMPIRSPHIVAALAWSAAYHRDCGRCVICDELAREEASEDRVVELGESFAVLVPFAARGPFEQWIVPRRHSPHFLDAGTQERKDLAGVVQRALQRLVAAVGRVPYNIVVEPGSRHVEEASYAHWAIRIVPEVTIPGGFELQSDIIVNPYSPEDNAESLRQAR</sequence>
<name>A0ABQ2JZT7_9SPHN</name>
<keyword evidence="7" id="KW-0119">Carbohydrate metabolism</keyword>
<dbReference type="InterPro" id="IPR001937">
    <property type="entry name" value="GalP_UDPtransf1"/>
</dbReference>
<dbReference type="SUPFAM" id="SSF54197">
    <property type="entry name" value="HIT-like"/>
    <property type="match status" value="2"/>
</dbReference>
<organism evidence="10 11">
    <name type="scientific">Novosphingobium indicum</name>
    <dbReference type="NCBI Taxonomy" id="462949"/>
    <lineage>
        <taxon>Bacteria</taxon>
        <taxon>Pseudomonadati</taxon>
        <taxon>Pseudomonadota</taxon>
        <taxon>Alphaproteobacteria</taxon>
        <taxon>Sphingomonadales</taxon>
        <taxon>Sphingomonadaceae</taxon>
        <taxon>Novosphingobium</taxon>
    </lineage>
</organism>
<proteinExistence type="inferred from homology"/>
<keyword evidence="5" id="KW-0479">Metal-binding</keyword>
<keyword evidence="3" id="KW-0808">Transferase</keyword>
<comment type="caution">
    <text evidence="10">The sequence shown here is derived from an EMBL/GenBank/DDBJ whole genome shotgun (WGS) entry which is preliminary data.</text>
</comment>
<evidence type="ECO:0000256" key="2">
    <source>
        <dbReference type="ARBA" id="ARBA00010951"/>
    </source>
</evidence>
<evidence type="ECO:0000313" key="10">
    <source>
        <dbReference type="EMBL" id="GGN60112.1"/>
    </source>
</evidence>
<dbReference type="Proteomes" id="UP000605099">
    <property type="component" value="Unassembled WGS sequence"/>
</dbReference>
<dbReference type="InterPro" id="IPR036265">
    <property type="entry name" value="HIT-like_sf"/>
</dbReference>
<evidence type="ECO:0000259" key="9">
    <source>
        <dbReference type="Pfam" id="PF02744"/>
    </source>
</evidence>
<comment type="similarity">
    <text evidence="2">Belongs to the galactose-1-phosphate uridylyltransferase type 1 family.</text>
</comment>
<evidence type="ECO:0000256" key="5">
    <source>
        <dbReference type="ARBA" id="ARBA00022723"/>
    </source>
</evidence>
<keyword evidence="4 10" id="KW-0548">Nucleotidyltransferase</keyword>